<comment type="similarity">
    <text evidence="3 11">Belongs to the long-chain O-acyltransferase family.</text>
</comment>
<evidence type="ECO:0000256" key="6">
    <source>
        <dbReference type="ARBA" id="ARBA00022679"/>
    </source>
</evidence>
<keyword evidence="6 11" id="KW-0808">Transferase</keyword>
<evidence type="ECO:0000256" key="11">
    <source>
        <dbReference type="RuleBase" id="RU361241"/>
    </source>
</evidence>
<evidence type="ECO:0000256" key="7">
    <source>
        <dbReference type="ARBA" id="ARBA00022798"/>
    </source>
</evidence>
<feature type="domain" description="O-acyltransferase WSD1-like N-terminal" evidence="12">
    <location>
        <begin position="24"/>
        <end position="284"/>
    </location>
</feature>
<dbReference type="PANTHER" id="PTHR31650">
    <property type="entry name" value="O-ACYLTRANSFERASE (WSD1-LIKE) FAMILY PROTEIN"/>
    <property type="match status" value="1"/>
</dbReference>
<reference evidence="14 15" key="1">
    <citation type="submission" date="2024-06" db="EMBL/GenBank/DDBJ databases">
        <title>The Natural Products Discovery Center: Release of the First 8490 Sequenced Strains for Exploring Actinobacteria Biosynthetic Diversity.</title>
        <authorList>
            <person name="Kalkreuter E."/>
            <person name="Kautsar S.A."/>
            <person name="Yang D."/>
            <person name="Bader C.D."/>
            <person name="Teijaro C.N."/>
            <person name="Fluegel L."/>
            <person name="Davis C.M."/>
            <person name="Simpson J.R."/>
            <person name="Lauterbach L."/>
            <person name="Steele A.D."/>
            <person name="Gui C."/>
            <person name="Meng S."/>
            <person name="Li G."/>
            <person name="Viehrig K."/>
            <person name="Ye F."/>
            <person name="Su P."/>
            <person name="Kiefer A.F."/>
            <person name="Nichols A."/>
            <person name="Cepeda A.J."/>
            <person name="Yan W."/>
            <person name="Fan B."/>
            <person name="Jiang Y."/>
            <person name="Adhikari A."/>
            <person name="Zheng C.-J."/>
            <person name="Schuster L."/>
            <person name="Cowan T.M."/>
            <person name="Smanski M.J."/>
            <person name="Chevrette M.G."/>
            <person name="De Carvalho L.P.S."/>
            <person name="Shen B."/>
        </authorList>
    </citation>
    <scope>NUCLEOTIDE SEQUENCE [LARGE SCALE GENOMIC DNA]</scope>
    <source>
        <strain evidence="14 15">NPDC019708</strain>
    </source>
</reference>
<evidence type="ECO:0000256" key="3">
    <source>
        <dbReference type="ARBA" id="ARBA00009587"/>
    </source>
</evidence>
<evidence type="ECO:0000256" key="5">
    <source>
        <dbReference type="ARBA" id="ARBA00022516"/>
    </source>
</evidence>
<feature type="domain" description="O-acyltransferase WSD1 C-terminal" evidence="13">
    <location>
        <begin position="325"/>
        <end position="475"/>
    </location>
</feature>
<dbReference type="PANTHER" id="PTHR31650:SF1">
    <property type="entry name" value="WAX ESTER SYNTHASE_DIACYLGLYCEROL ACYLTRANSFERASE 4-RELATED"/>
    <property type="match status" value="1"/>
</dbReference>
<gene>
    <name evidence="14" type="ORF">ABZ510_22440</name>
</gene>
<keyword evidence="8 11" id="KW-0443">Lipid metabolism</keyword>
<evidence type="ECO:0000256" key="10">
    <source>
        <dbReference type="ARBA" id="ARBA00048109"/>
    </source>
</evidence>
<keyword evidence="9 11" id="KW-0012">Acyltransferase</keyword>
<dbReference type="NCBIfam" id="TIGR02946">
    <property type="entry name" value="acyl_WS_DGAT"/>
    <property type="match status" value="1"/>
</dbReference>
<evidence type="ECO:0000313" key="14">
    <source>
        <dbReference type="EMBL" id="MEU1954614.1"/>
    </source>
</evidence>
<comment type="pathway">
    <text evidence="2">Lipid metabolism.</text>
</comment>
<evidence type="ECO:0000259" key="12">
    <source>
        <dbReference type="Pfam" id="PF03007"/>
    </source>
</evidence>
<dbReference type="SUPFAM" id="SSF52777">
    <property type="entry name" value="CoA-dependent acyltransferases"/>
    <property type="match status" value="1"/>
</dbReference>
<comment type="catalytic activity">
    <reaction evidence="10 11">
        <text>an acyl-CoA + a 1,2-diacyl-sn-glycerol = a triacyl-sn-glycerol + CoA</text>
        <dbReference type="Rhea" id="RHEA:10868"/>
        <dbReference type="ChEBI" id="CHEBI:17815"/>
        <dbReference type="ChEBI" id="CHEBI:57287"/>
        <dbReference type="ChEBI" id="CHEBI:58342"/>
        <dbReference type="ChEBI" id="CHEBI:64615"/>
        <dbReference type="EC" id="2.3.1.20"/>
    </reaction>
</comment>
<dbReference type="InterPro" id="IPR045034">
    <property type="entry name" value="O-acyltransferase_WSD1-like"/>
</dbReference>
<comment type="pathway">
    <text evidence="1 11">Glycerolipid metabolism; triacylglycerol biosynthesis.</text>
</comment>
<evidence type="ECO:0000256" key="1">
    <source>
        <dbReference type="ARBA" id="ARBA00004771"/>
    </source>
</evidence>
<evidence type="ECO:0000256" key="8">
    <source>
        <dbReference type="ARBA" id="ARBA00023098"/>
    </source>
</evidence>
<evidence type="ECO:0000256" key="2">
    <source>
        <dbReference type="ARBA" id="ARBA00005189"/>
    </source>
</evidence>
<keyword evidence="5 11" id="KW-0444">Lipid biosynthesis</keyword>
<dbReference type="EC" id="2.3.1.20" evidence="4 11"/>
<dbReference type="RefSeq" id="WP_356957609.1">
    <property type="nucleotide sequence ID" value="NZ_JBEYBD010000010.1"/>
</dbReference>
<comment type="caution">
    <text evidence="14">The sequence shown here is derived from an EMBL/GenBank/DDBJ whole genome shotgun (WGS) entry which is preliminary data.</text>
</comment>
<name>A0ABV2WUP5_9NOCA</name>
<organism evidence="14 15">
    <name type="scientific">Nocardia rhamnosiphila</name>
    <dbReference type="NCBI Taxonomy" id="426716"/>
    <lineage>
        <taxon>Bacteria</taxon>
        <taxon>Bacillati</taxon>
        <taxon>Actinomycetota</taxon>
        <taxon>Actinomycetes</taxon>
        <taxon>Mycobacteriales</taxon>
        <taxon>Nocardiaceae</taxon>
        <taxon>Nocardia</taxon>
    </lineage>
</organism>
<protein>
    <recommendedName>
        <fullName evidence="4 11">Diacylglycerol O-acyltransferase</fullName>
        <ecNumber evidence="4 11">2.3.1.20</ecNumber>
    </recommendedName>
</protein>
<keyword evidence="15" id="KW-1185">Reference proteome</keyword>
<accession>A0ABV2WUP5</accession>
<dbReference type="EMBL" id="JBEYBF010000016">
    <property type="protein sequence ID" value="MEU1954614.1"/>
    <property type="molecule type" value="Genomic_DNA"/>
</dbReference>
<evidence type="ECO:0000256" key="4">
    <source>
        <dbReference type="ARBA" id="ARBA00013244"/>
    </source>
</evidence>
<evidence type="ECO:0000313" key="15">
    <source>
        <dbReference type="Proteomes" id="UP001550628"/>
    </source>
</evidence>
<dbReference type="InterPro" id="IPR009721">
    <property type="entry name" value="O-acyltransferase_WSD1_C"/>
</dbReference>
<evidence type="ECO:0000259" key="13">
    <source>
        <dbReference type="Pfam" id="PF06974"/>
    </source>
</evidence>
<dbReference type="Proteomes" id="UP001550628">
    <property type="component" value="Unassembled WGS sequence"/>
</dbReference>
<keyword evidence="7 11" id="KW-0319">Glycerol metabolism</keyword>
<proteinExistence type="inferred from homology"/>
<dbReference type="InterPro" id="IPR014292">
    <property type="entry name" value="Acyl_transf_WS/DGAT"/>
</dbReference>
<evidence type="ECO:0000256" key="9">
    <source>
        <dbReference type="ARBA" id="ARBA00023315"/>
    </source>
</evidence>
<dbReference type="Pfam" id="PF03007">
    <property type="entry name" value="WS_DGAT_cat"/>
    <property type="match status" value="1"/>
</dbReference>
<sequence>MVIYGNSGVLATKKAKGIVAKEQLAPRDAVFVYDETERHPTNIVAVYVFDATGAEPVDTAALRDWARARLGFAPLFQRRLRRVPLDLDLPYWVPDPAFDIAEHVVAGPSGADWDTVRARLAEITTARMDLTRPPWQIQVFDRVRAVPEIPGEATVVALKFHHSACDGVATRELELELFGGREAPAAPTANRWSRSAAGLRAAALFPYRIGRFAMGLSRTRAANATARARIEAGLLHEPAPVRPATRFNRAIGPTILIEQVFLPLPEVTALRDRSAERVTVNDVMLTVVSGALAAYLDEKGETPPEGLAAMVPMSMRGIAQWDSANQLCQMTVDLHTGHRDPRARLAAIRESVRRERRRNSDPAVLRHAARVETAPAWLLRVAGRARAHRSFTDLSSVPLHNTTISNVPPLGAGLTFRGAPVLRAFGVLPPMDGDGLRHLISAQGEEIVLTISVDKAMMPDPDRYRELLRESFRELVEALG</sequence>
<dbReference type="Pfam" id="PF06974">
    <property type="entry name" value="WS_DGAT_C"/>
    <property type="match status" value="1"/>
</dbReference>
<dbReference type="InterPro" id="IPR004255">
    <property type="entry name" value="O-acyltransferase_WSD1_N"/>
</dbReference>